<evidence type="ECO:0000313" key="2">
    <source>
        <dbReference type="EMBL" id="BES96027.1"/>
    </source>
</evidence>
<protein>
    <submittedName>
        <fullName evidence="2">Uncharacterized protein</fullName>
    </submittedName>
</protein>
<proteinExistence type="predicted"/>
<reference evidence="2 3" key="1">
    <citation type="submission" date="2023-09" db="EMBL/GenBank/DDBJ databases">
        <title>Nesidiocoris tenuis whole genome shotgun sequence.</title>
        <authorList>
            <person name="Shibata T."/>
            <person name="Shimoda M."/>
            <person name="Kobayashi T."/>
            <person name="Uehara T."/>
        </authorList>
    </citation>
    <scope>NUCLEOTIDE SEQUENCE [LARGE SCALE GENOMIC DNA]</scope>
    <source>
        <strain evidence="2 3">Japan</strain>
    </source>
</reference>
<feature type="region of interest" description="Disordered" evidence="1">
    <location>
        <begin position="43"/>
        <end position="62"/>
    </location>
</feature>
<gene>
    <name evidence="2" type="ORF">NTJ_08837</name>
</gene>
<keyword evidence="3" id="KW-1185">Reference proteome</keyword>
<name>A0ABN7AV11_9HEMI</name>
<accession>A0ABN7AV11</accession>
<evidence type="ECO:0000313" key="3">
    <source>
        <dbReference type="Proteomes" id="UP001307889"/>
    </source>
</evidence>
<organism evidence="2 3">
    <name type="scientific">Nesidiocoris tenuis</name>
    <dbReference type="NCBI Taxonomy" id="355587"/>
    <lineage>
        <taxon>Eukaryota</taxon>
        <taxon>Metazoa</taxon>
        <taxon>Ecdysozoa</taxon>
        <taxon>Arthropoda</taxon>
        <taxon>Hexapoda</taxon>
        <taxon>Insecta</taxon>
        <taxon>Pterygota</taxon>
        <taxon>Neoptera</taxon>
        <taxon>Paraneoptera</taxon>
        <taxon>Hemiptera</taxon>
        <taxon>Heteroptera</taxon>
        <taxon>Panheteroptera</taxon>
        <taxon>Cimicomorpha</taxon>
        <taxon>Miridae</taxon>
        <taxon>Dicyphina</taxon>
        <taxon>Nesidiocoris</taxon>
    </lineage>
</organism>
<dbReference type="EMBL" id="AP028914">
    <property type="protein sequence ID" value="BES96027.1"/>
    <property type="molecule type" value="Genomic_DNA"/>
</dbReference>
<sequence>MTWETWFFLSPVFAVSAIFSHLGSLQLHVLIGCGGATSRVRMKGEQNSLQPSPTKKHGERDGDIFRCVPKGEIREGSQAEGMVYIGGGATVNTCYQGKREPVYVAQTASKFDLASETGISKPLGPSSSSRLFFPPLPPRISFVLPSFF</sequence>
<evidence type="ECO:0000256" key="1">
    <source>
        <dbReference type="SAM" id="MobiDB-lite"/>
    </source>
</evidence>
<dbReference type="Proteomes" id="UP001307889">
    <property type="component" value="Chromosome 6"/>
</dbReference>